<keyword evidence="6" id="KW-1185">Reference proteome</keyword>
<feature type="region of interest" description="Disordered" evidence="1">
    <location>
        <begin position="465"/>
        <end position="488"/>
    </location>
</feature>
<sequence length="908" mass="99177">MRLASCLCIISFVFTLLFHPVLSQIVTNDSDAQKSKRSPPSSFGLGDLPAPGGASSINWRLSLGNINSTHVNFAPPAPRPPKRHFRNKASWRPEVRIIGDNLAVNLSWPSRNSQQRQLSHYRIQFRCREPHERRWDRTFVVVPTRLSGRVREPYMYVTNKQPGGLEAGKVYQFQVVAVFIDAETPEEKSRWSATTSFDYISPEPPLVRVARRLPDGAVHIKWSRPWRQSDFKITRFIILFRKEKRLPGGETAFHGFQHITALGSLEEYKVTRLDRSAGYQFVVYGENTPEGVDPSKALFTGGLNGRRITAFSQEVFVPMAVRTPATKESDGGVDGSSGGSSSTFNNQPSLLDMNATSSNFLMFLILGVLAGAMLIVMTSLVAICFFRQRKEKLRLLAQVNDKVVVFRVIPLLLTILPFPIYTTQRMTSAKRSAVTHAAIRTVSPRHNSMSLSLASDYIQLVAGSPGTSERGNEMARASGSGAESVGSKVVTPKGGTGFLLSELTPIAVANFRTASPQLTSVAGERESLLQLPPQLPPPPPPPFPPCESCPSGSPTTATGEFNVAVMEMKREPPSGGSIHEESDDCGAQVILVTVIKHSVEAVYTNSTNHYQLPKNEPTTLPISDDAAKHSRGTVGASNSPSIHKGAFFTQIPFHLRGYPLRDFHLHRRPPSPALGLVPGFQRPRRNYSYDHGHGEGLGGWSVTAEALGARLGKLGSRSFAYQSSTTGADDWPSSRHASSTSTRFLHLTSRDLSPPPQRIQAIVPQVDRNKGEREVEKELKVSRNLSGSVEASRSRSAKNPPCEASVASPLGRLHLPRRRGFLGLRSHIHSLVASTVANNMSEQLEQVDAYTQTLANNDGGGSGVGVTPYGNNQYVFSSLANCPPREIDVDFSFPSLSSPIATLPAADS</sequence>
<evidence type="ECO:0000313" key="7">
    <source>
        <dbReference type="WBParaSite" id="TASK_0000681701-mRNA-1"/>
    </source>
</evidence>
<proteinExistence type="predicted"/>
<feature type="signal peptide" evidence="3">
    <location>
        <begin position="1"/>
        <end position="23"/>
    </location>
</feature>
<dbReference type="EMBL" id="UYRS01018541">
    <property type="protein sequence ID" value="VDK37380.1"/>
    <property type="molecule type" value="Genomic_DNA"/>
</dbReference>
<protein>
    <submittedName>
        <fullName evidence="7">Fibronectin type-III domain-containing protein</fullName>
    </submittedName>
</protein>
<dbReference type="SUPFAM" id="SSF49265">
    <property type="entry name" value="Fibronectin type III"/>
    <property type="match status" value="1"/>
</dbReference>
<evidence type="ECO:0000256" key="1">
    <source>
        <dbReference type="SAM" id="MobiDB-lite"/>
    </source>
</evidence>
<evidence type="ECO:0000256" key="2">
    <source>
        <dbReference type="SAM" id="Phobius"/>
    </source>
</evidence>
<feature type="domain" description="Fibronectin type-III" evidence="4">
    <location>
        <begin position="202"/>
        <end position="293"/>
    </location>
</feature>
<organism evidence="7">
    <name type="scientific">Taenia asiatica</name>
    <name type="common">Asian tapeworm</name>
    <dbReference type="NCBI Taxonomy" id="60517"/>
    <lineage>
        <taxon>Eukaryota</taxon>
        <taxon>Metazoa</taxon>
        <taxon>Spiralia</taxon>
        <taxon>Lophotrochozoa</taxon>
        <taxon>Platyhelminthes</taxon>
        <taxon>Cestoda</taxon>
        <taxon>Eucestoda</taxon>
        <taxon>Cyclophyllidea</taxon>
        <taxon>Taeniidae</taxon>
        <taxon>Taenia</taxon>
    </lineage>
</organism>
<gene>
    <name evidence="5" type="ORF">TASK_LOCUS6818</name>
</gene>
<keyword evidence="3" id="KW-0732">Signal</keyword>
<feature type="compositionally biased region" description="Basic and acidic residues" evidence="1">
    <location>
        <begin position="767"/>
        <end position="781"/>
    </location>
</feature>
<keyword evidence="2" id="KW-0812">Transmembrane</keyword>
<dbReference type="CDD" id="cd00063">
    <property type="entry name" value="FN3"/>
    <property type="match status" value="1"/>
</dbReference>
<dbReference type="InterPro" id="IPR036116">
    <property type="entry name" value="FN3_sf"/>
</dbReference>
<feature type="transmembrane region" description="Helical" evidence="2">
    <location>
        <begin position="404"/>
        <end position="422"/>
    </location>
</feature>
<feature type="region of interest" description="Disordered" evidence="1">
    <location>
        <begin position="764"/>
        <end position="805"/>
    </location>
</feature>
<reference evidence="7" key="1">
    <citation type="submission" date="2016-04" db="UniProtKB">
        <authorList>
            <consortium name="WormBaseParasite"/>
        </authorList>
    </citation>
    <scope>IDENTIFICATION</scope>
</reference>
<keyword evidence="2" id="KW-0472">Membrane</keyword>
<reference evidence="5 6" key="2">
    <citation type="submission" date="2018-11" db="EMBL/GenBank/DDBJ databases">
        <authorList>
            <consortium name="Pathogen Informatics"/>
        </authorList>
    </citation>
    <scope>NUCLEOTIDE SEQUENCE [LARGE SCALE GENOMIC DNA]</scope>
</reference>
<feature type="chain" id="PRO_5043135926" evidence="3">
    <location>
        <begin position="24"/>
        <end position="908"/>
    </location>
</feature>
<keyword evidence="2" id="KW-1133">Transmembrane helix</keyword>
<dbReference type="Proteomes" id="UP000282613">
    <property type="component" value="Unassembled WGS sequence"/>
</dbReference>
<accession>A0A158R984</accession>
<evidence type="ECO:0000256" key="3">
    <source>
        <dbReference type="SAM" id="SignalP"/>
    </source>
</evidence>
<dbReference type="InterPro" id="IPR003961">
    <property type="entry name" value="FN3_dom"/>
</dbReference>
<evidence type="ECO:0000259" key="4">
    <source>
        <dbReference type="SMART" id="SM00060"/>
    </source>
</evidence>
<evidence type="ECO:0000313" key="5">
    <source>
        <dbReference type="EMBL" id="VDK37380.1"/>
    </source>
</evidence>
<dbReference type="WBParaSite" id="TASK_0000681701-mRNA-1">
    <property type="protein sequence ID" value="TASK_0000681701-mRNA-1"/>
    <property type="gene ID" value="TASK_0000681701"/>
</dbReference>
<feature type="domain" description="Fibronectin type-III" evidence="4">
    <location>
        <begin position="87"/>
        <end position="185"/>
    </location>
</feature>
<name>A0A158R984_TAEAS</name>
<feature type="region of interest" description="Disordered" evidence="1">
    <location>
        <begin position="28"/>
        <end position="48"/>
    </location>
</feature>
<dbReference type="OrthoDB" id="9998697at2759"/>
<dbReference type="SMART" id="SM00060">
    <property type="entry name" value="FN3"/>
    <property type="match status" value="2"/>
</dbReference>
<dbReference type="AlphaFoldDB" id="A0A158R984"/>
<evidence type="ECO:0000313" key="6">
    <source>
        <dbReference type="Proteomes" id="UP000282613"/>
    </source>
</evidence>
<feature type="transmembrane region" description="Helical" evidence="2">
    <location>
        <begin position="360"/>
        <end position="383"/>
    </location>
</feature>
<dbReference type="STRING" id="60517.A0A158R984"/>